<comment type="caution">
    <text evidence="1">The sequence shown here is derived from an EMBL/GenBank/DDBJ whole genome shotgun (WGS) entry which is preliminary data.</text>
</comment>
<sequence length="78" mass="8667">RTPRIRSSSDTECRCRLDEATIARCLCLFPKIEELYAASNGMKSFGFSSPLPSSLTLIDIEDNDITAFDDIRPLGDLP</sequence>
<protein>
    <submittedName>
        <fullName evidence="1">Uncharacterized protein</fullName>
    </submittedName>
</protein>
<feature type="non-terminal residue" evidence="1">
    <location>
        <position position="1"/>
    </location>
</feature>
<dbReference type="AlphaFoldDB" id="A0AAV5TS45"/>
<reference evidence="1" key="1">
    <citation type="submission" date="2023-10" db="EMBL/GenBank/DDBJ databases">
        <title>Genome assembly of Pristionchus species.</title>
        <authorList>
            <person name="Yoshida K."/>
            <person name="Sommer R.J."/>
        </authorList>
    </citation>
    <scope>NUCLEOTIDE SEQUENCE</scope>
    <source>
        <strain evidence="1">RS0144</strain>
    </source>
</reference>
<name>A0AAV5TS45_9BILA</name>
<evidence type="ECO:0000313" key="1">
    <source>
        <dbReference type="EMBL" id="GMS97300.1"/>
    </source>
</evidence>
<keyword evidence="2" id="KW-1185">Reference proteome</keyword>
<evidence type="ECO:0000313" key="2">
    <source>
        <dbReference type="Proteomes" id="UP001432027"/>
    </source>
</evidence>
<dbReference type="Proteomes" id="UP001432027">
    <property type="component" value="Unassembled WGS sequence"/>
</dbReference>
<feature type="non-terminal residue" evidence="1">
    <location>
        <position position="78"/>
    </location>
</feature>
<dbReference type="EMBL" id="BTSX01000004">
    <property type="protein sequence ID" value="GMS97300.1"/>
    <property type="molecule type" value="Genomic_DNA"/>
</dbReference>
<organism evidence="1 2">
    <name type="scientific">Pristionchus entomophagus</name>
    <dbReference type="NCBI Taxonomy" id="358040"/>
    <lineage>
        <taxon>Eukaryota</taxon>
        <taxon>Metazoa</taxon>
        <taxon>Ecdysozoa</taxon>
        <taxon>Nematoda</taxon>
        <taxon>Chromadorea</taxon>
        <taxon>Rhabditida</taxon>
        <taxon>Rhabditina</taxon>
        <taxon>Diplogasteromorpha</taxon>
        <taxon>Diplogasteroidea</taxon>
        <taxon>Neodiplogasteridae</taxon>
        <taxon>Pristionchus</taxon>
    </lineage>
</organism>
<accession>A0AAV5TS45</accession>
<gene>
    <name evidence="1" type="ORF">PENTCL1PPCAC_19475</name>
</gene>
<proteinExistence type="predicted"/>